<dbReference type="OrthoDB" id="8481600at2"/>
<evidence type="ECO:0000313" key="2">
    <source>
        <dbReference type="EMBL" id="SFG67996.1"/>
    </source>
</evidence>
<organism evidence="2 3">
    <name type="scientific">Corynebacterium spheniscorum</name>
    <dbReference type="NCBI Taxonomy" id="185761"/>
    <lineage>
        <taxon>Bacteria</taxon>
        <taxon>Bacillati</taxon>
        <taxon>Actinomycetota</taxon>
        <taxon>Actinomycetes</taxon>
        <taxon>Mycobacteriales</taxon>
        <taxon>Corynebacteriaceae</taxon>
        <taxon>Corynebacterium</taxon>
    </lineage>
</organism>
<feature type="compositionally biased region" description="Gly residues" evidence="1">
    <location>
        <begin position="1275"/>
        <end position="1284"/>
    </location>
</feature>
<keyword evidence="3" id="KW-1185">Reference proteome</keyword>
<reference evidence="2 3" key="1">
    <citation type="submission" date="2016-10" db="EMBL/GenBank/DDBJ databases">
        <authorList>
            <person name="de Groot N.N."/>
        </authorList>
    </citation>
    <scope>NUCLEOTIDE SEQUENCE [LARGE SCALE GENOMIC DNA]</scope>
    <source>
        <strain>J11</strain>
        <strain evidence="3">PG 39</strain>
    </source>
</reference>
<evidence type="ECO:0000256" key="1">
    <source>
        <dbReference type="SAM" id="MobiDB-lite"/>
    </source>
</evidence>
<dbReference type="RefSeq" id="WP_143067475.1">
    <property type="nucleotide sequence ID" value="NZ_FOPJ01000010.1"/>
</dbReference>
<dbReference type="Proteomes" id="UP000199065">
    <property type="component" value="Unassembled WGS sequence"/>
</dbReference>
<evidence type="ECO:0000313" key="3">
    <source>
        <dbReference type="Proteomes" id="UP000199065"/>
    </source>
</evidence>
<sequence length="1294" mass="136447">MKDTRNRPNSRLLGRRALAALTVPVMGIGTITLPALTPEIAAVASAQETGDPAAQPDRPTTKWDVPAGAKVKGHTIIQSGVTFAEVTGEKSFDMRLTYRATLSPAAWITWVYLHFDPDLAPYIDEISVKNEGISPNAKYTRWFEKVTPTTVNNVGPTGKPYGELDPYANSGVDGEVWRALNDLASARVPTVIGDKYERKFLSGNWGIFPDVPLQNQKHTGMVHVTLKKPIEQIIKETGKTQFDAEARWQGQNEDNSEINVDATAQTGTTIDFDPAAGGSKGTTWLDAQSLTYFELGKEPGLMGPDGKFVPVSDGKVSVLRTKTQRFHNIATYNTAVGAKKPFDVHLQIDPAVLAAVDGDHVTVWEVYNSGNYANGASETPVQVPVSAFDENGVVRITQRQELEGSPNTVVIDDIHRVIQPNASDPVVDGMYVDIPIVESKLIENYSDPTYFKSIHFAQWVTADENGGDRLIDKSNTSSYWRMYVTYRPTVANISAPAEGEGDAVTAEKNTARQSQNFLQGNSEPNSEVTVYRITGENREVVGHTTADESGNWAAKICDPATRTGEDPNSCPAVSLESLGLTAEGATSTLAVAARAGMNAESADVPVTITKVESNAPTTDYTKEAPFDPSETNNILTGKLAAQHQNGTQTKVQAYVKTSDGSEIIVGETTVNGNATETPEFKLTVDPAKVGPAKEIFLRAIEGNLPADPTAPVERSRDDAYFKSAEVSVPVEFNGPTISVNPVAVTVEEGDEIPADTVLGTVIPGKDATMPTAEQIKVEGAPEGVTTAFDPETGKITLVGSPVAGTAKAEPYAVTIAIVDELDREITKVDAPIKVIAHNGVANTTVKITDTVGGGPDGSEPDGIFTAGEDVVYTATTDITEGGVKDLSVVIDQDPDAPFKADAVPTVTKDGVKLTPDVDYTATKQPDGSFEIDFKDPVDEGSQIITTIDGQVAAEKPADGDGVIGGDGYKPGTTDPDGEGEKPEVPNTLDPSNEAGNPVDYYIGKINTVVGITDADGDGVFSAGDDVTYTATSTVVGGPVEKPVIVLNQDADAPFKADAVPTVTKNGQPVPQEDYTAEVVDGKLTVSFKTPLEADDVIVTKIDGQVAKETPEGGDGIIGGDDYQPGTTDPDAEGPKDPTANVKDPDTNTGKPVDLYPGKIDTVVKITDTTGGGPDGTEPDGKFAAGEGVTYTGTSTVTGGSVEKPVIVINQDPDAPFNEGAVPTVTKNGQPVPQEDYTAEVVDGKVTVTFNKPLAENDVVETVIEGTVAAEKPEGGDGVIGGDGYKPGTTDPDGD</sequence>
<feature type="region of interest" description="Disordered" evidence="1">
    <location>
        <begin position="953"/>
        <end position="995"/>
    </location>
</feature>
<accession>A0A1I2TZB3</accession>
<proteinExistence type="predicted"/>
<feature type="region of interest" description="Disordered" evidence="1">
    <location>
        <begin position="1104"/>
        <end position="1155"/>
    </location>
</feature>
<gene>
    <name evidence="2" type="ORF">SAMN05660282_01592</name>
</gene>
<feature type="non-terminal residue" evidence="2">
    <location>
        <position position="1294"/>
    </location>
</feature>
<feature type="region of interest" description="Disordered" evidence="1">
    <location>
        <begin position="1268"/>
        <end position="1294"/>
    </location>
</feature>
<name>A0A1I2TZB3_9CORY</name>
<dbReference type="EMBL" id="FOPJ01000010">
    <property type="protein sequence ID" value="SFG67996.1"/>
    <property type="molecule type" value="Genomic_DNA"/>
</dbReference>
<protein>
    <submittedName>
        <fullName evidence="2">Uncharacterized protein</fullName>
    </submittedName>
</protein>